<dbReference type="GO" id="GO:0004540">
    <property type="term" value="F:RNA nuclease activity"/>
    <property type="evidence" value="ECO:0007669"/>
    <property type="project" value="TreeGrafter"/>
</dbReference>
<dbReference type="EMBL" id="BARU01018737">
    <property type="protein sequence ID" value="GAH59851.1"/>
    <property type="molecule type" value="Genomic_DNA"/>
</dbReference>
<accession>X1GPN4</accession>
<reference evidence="6" key="1">
    <citation type="journal article" date="2014" name="Front. Microbiol.">
        <title>High frequency of phylogenetically diverse reductive dehalogenase-homologous genes in deep subseafloor sedimentary metagenomes.</title>
        <authorList>
            <person name="Kawai M."/>
            <person name="Futagami T."/>
            <person name="Toyoda A."/>
            <person name="Takaki Y."/>
            <person name="Nishi S."/>
            <person name="Hori S."/>
            <person name="Arai W."/>
            <person name="Tsubouchi T."/>
            <person name="Morono Y."/>
            <person name="Uchiyama I."/>
            <person name="Ito T."/>
            <person name="Fujiyama A."/>
            <person name="Inagaki F."/>
            <person name="Takami H."/>
        </authorList>
    </citation>
    <scope>NUCLEOTIDE SEQUENCE</scope>
    <source>
        <strain evidence="6">Expedition CK06-06</strain>
    </source>
</reference>
<dbReference type="InterPro" id="IPR029060">
    <property type="entry name" value="PIN-like_dom_sf"/>
</dbReference>
<keyword evidence="3" id="KW-0479">Metal-binding</keyword>
<evidence type="ECO:0000256" key="2">
    <source>
        <dbReference type="ARBA" id="ARBA00022722"/>
    </source>
</evidence>
<evidence type="ECO:0008006" key="7">
    <source>
        <dbReference type="Google" id="ProtNLM"/>
    </source>
</evidence>
<evidence type="ECO:0000256" key="3">
    <source>
        <dbReference type="ARBA" id="ARBA00022723"/>
    </source>
</evidence>
<protein>
    <recommendedName>
        <fullName evidence="7">PIN domain-containing protein</fullName>
    </recommendedName>
</protein>
<gene>
    <name evidence="6" type="ORF">S03H2_30937</name>
</gene>
<dbReference type="PANTHER" id="PTHR42740:SF1">
    <property type="entry name" value="RIBONUCLEASE VAPC3"/>
    <property type="match status" value="1"/>
</dbReference>
<name>X1GPN4_9ZZZZ</name>
<keyword evidence="5" id="KW-0460">Magnesium</keyword>
<dbReference type="SUPFAM" id="SSF88723">
    <property type="entry name" value="PIN domain-like"/>
    <property type="match status" value="1"/>
</dbReference>
<evidence type="ECO:0000256" key="5">
    <source>
        <dbReference type="ARBA" id="ARBA00022842"/>
    </source>
</evidence>
<proteinExistence type="predicted"/>
<evidence type="ECO:0000256" key="4">
    <source>
        <dbReference type="ARBA" id="ARBA00022801"/>
    </source>
</evidence>
<sequence>MAFGMIKLELLGGAKSEKEFARLKSRLDALYEIPADQSLWDKASELAFTLHRKGITVPYTDILIASAALYSKATLLHADVHFNLIAKHTELRVESFLSLIQRKED</sequence>
<dbReference type="Gene3D" id="3.40.50.1010">
    <property type="entry name" value="5'-nuclease"/>
    <property type="match status" value="1"/>
</dbReference>
<dbReference type="GO" id="GO:0046872">
    <property type="term" value="F:metal ion binding"/>
    <property type="evidence" value="ECO:0007669"/>
    <property type="project" value="UniProtKB-KW"/>
</dbReference>
<evidence type="ECO:0000256" key="1">
    <source>
        <dbReference type="ARBA" id="ARBA00022649"/>
    </source>
</evidence>
<dbReference type="AlphaFoldDB" id="X1GPN4"/>
<keyword evidence="4" id="KW-0378">Hydrolase</keyword>
<dbReference type="GO" id="GO:0016787">
    <property type="term" value="F:hydrolase activity"/>
    <property type="evidence" value="ECO:0007669"/>
    <property type="project" value="UniProtKB-KW"/>
</dbReference>
<organism evidence="6">
    <name type="scientific">marine sediment metagenome</name>
    <dbReference type="NCBI Taxonomy" id="412755"/>
    <lineage>
        <taxon>unclassified sequences</taxon>
        <taxon>metagenomes</taxon>
        <taxon>ecological metagenomes</taxon>
    </lineage>
</organism>
<keyword evidence="2" id="KW-0540">Nuclease</keyword>
<comment type="caution">
    <text evidence="6">The sequence shown here is derived from an EMBL/GenBank/DDBJ whole genome shotgun (WGS) entry which is preliminary data.</text>
</comment>
<evidence type="ECO:0000313" key="6">
    <source>
        <dbReference type="EMBL" id="GAH59851.1"/>
    </source>
</evidence>
<keyword evidence="1" id="KW-1277">Toxin-antitoxin system</keyword>
<dbReference type="InterPro" id="IPR051749">
    <property type="entry name" value="PINc/VapC_TA_RNase"/>
</dbReference>
<dbReference type="PANTHER" id="PTHR42740">
    <property type="entry name" value="RIBONUCLEASE VAPC3"/>
    <property type="match status" value="1"/>
</dbReference>